<gene>
    <name evidence="2" type="ORF">Zmor_004531</name>
</gene>
<dbReference type="Proteomes" id="UP001168821">
    <property type="component" value="Unassembled WGS sequence"/>
</dbReference>
<proteinExistence type="predicted"/>
<dbReference type="EMBL" id="JALNTZ010001989">
    <property type="protein sequence ID" value="KAJ3621770.1"/>
    <property type="molecule type" value="Genomic_DNA"/>
</dbReference>
<dbReference type="AlphaFoldDB" id="A0AA38HJL8"/>
<feature type="compositionally biased region" description="Polar residues" evidence="1">
    <location>
        <begin position="349"/>
        <end position="371"/>
    </location>
</feature>
<feature type="compositionally biased region" description="Polar residues" evidence="1">
    <location>
        <begin position="293"/>
        <end position="306"/>
    </location>
</feature>
<comment type="caution">
    <text evidence="2">The sequence shown here is derived from an EMBL/GenBank/DDBJ whole genome shotgun (WGS) entry which is preliminary data.</text>
</comment>
<feature type="compositionally biased region" description="Polar residues" evidence="1">
    <location>
        <begin position="249"/>
        <end position="259"/>
    </location>
</feature>
<evidence type="ECO:0000313" key="2">
    <source>
        <dbReference type="EMBL" id="KAJ3621770.1"/>
    </source>
</evidence>
<feature type="region of interest" description="Disordered" evidence="1">
    <location>
        <begin position="340"/>
        <end position="384"/>
    </location>
</feature>
<accession>A0AA38HJL8</accession>
<organism evidence="2 3">
    <name type="scientific">Zophobas morio</name>
    <dbReference type="NCBI Taxonomy" id="2755281"/>
    <lineage>
        <taxon>Eukaryota</taxon>
        <taxon>Metazoa</taxon>
        <taxon>Ecdysozoa</taxon>
        <taxon>Arthropoda</taxon>
        <taxon>Hexapoda</taxon>
        <taxon>Insecta</taxon>
        <taxon>Pterygota</taxon>
        <taxon>Neoptera</taxon>
        <taxon>Endopterygota</taxon>
        <taxon>Coleoptera</taxon>
        <taxon>Polyphaga</taxon>
        <taxon>Cucujiformia</taxon>
        <taxon>Tenebrionidae</taxon>
        <taxon>Zophobas</taxon>
    </lineage>
</organism>
<evidence type="ECO:0000313" key="3">
    <source>
        <dbReference type="Proteomes" id="UP001168821"/>
    </source>
</evidence>
<evidence type="ECO:0000256" key="1">
    <source>
        <dbReference type="SAM" id="MobiDB-lite"/>
    </source>
</evidence>
<reference evidence="2" key="1">
    <citation type="journal article" date="2023" name="G3 (Bethesda)">
        <title>Whole genome assemblies of Zophobas morio and Tenebrio molitor.</title>
        <authorList>
            <person name="Kaur S."/>
            <person name="Stinson S.A."/>
            <person name="diCenzo G.C."/>
        </authorList>
    </citation>
    <scope>NUCLEOTIDE SEQUENCE</scope>
    <source>
        <strain evidence="2">QUZm001</strain>
    </source>
</reference>
<name>A0AA38HJL8_9CUCU</name>
<keyword evidence="3" id="KW-1185">Reference proteome</keyword>
<sequence>MEYDPTIKLFVLSPDNLEFECATPLAPENGMQNTFNYAVLEEEGSTSATSTLVKSAPSMIVSCEVYDKNELLFQKSITITEKTTARYLIEEVNEDLNLGVFIDRKEVAEMDFVYPLLVNKAIDKCKVVLKPSSTQRHQPGPKLALPLPLVTTPPMALKKKPSVTFASEPRICDNLSKNTTLSEPSKANRPLQSLLAKEIIAKGDSRLQTSGPPSVKGKLSPSHDSEHAHSRSTGMKPVPPSLLAATSAIGGSSSPSLTAPTKPLFGQPASNLPMVPGSKLSSTKSMERKTVDKSITPTTLNSSSLETVAGHPSELQARASPASLAQDAYSQEHLLGKRAPAPFARPKKSTTSFQANITPTTRVENSASYSGGTEDPILDLKHKNKGSEENTFDWEELEGAFNQDLNKNRERKTDDIDNFDKFFQEFL</sequence>
<feature type="region of interest" description="Disordered" evidence="1">
    <location>
        <begin position="202"/>
        <end position="326"/>
    </location>
</feature>
<protein>
    <submittedName>
        <fullName evidence="2">Uncharacterized protein</fullName>
    </submittedName>
</protein>